<dbReference type="Proteomes" id="UP001152797">
    <property type="component" value="Unassembled WGS sequence"/>
</dbReference>
<dbReference type="Gene3D" id="3.30.420.10">
    <property type="entry name" value="Ribonuclease H-like superfamily/Ribonuclease H"/>
    <property type="match status" value="1"/>
</dbReference>
<evidence type="ECO:0000259" key="2">
    <source>
        <dbReference type="Pfam" id="PF03372"/>
    </source>
</evidence>
<dbReference type="Gene3D" id="3.60.10.10">
    <property type="entry name" value="Endonuclease/exonuclease/phosphatase"/>
    <property type="match status" value="1"/>
</dbReference>
<accession>A0A9P1FU14</accession>
<feature type="compositionally biased region" description="Low complexity" evidence="1">
    <location>
        <begin position="293"/>
        <end position="302"/>
    </location>
</feature>
<dbReference type="InterPro" id="IPR012337">
    <property type="entry name" value="RNaseH-like_sf"/>
</dbReference>
<dbReference type="SUPFAM" id="SSF53098">
    <property type="entry name" value="Ribonuclease H-like"/>
    <property type="match status" value="1"/>
</dbReference>
<dbReference type="EMBL" id="CAMXCT020001112">
    <property type="protein sequence ID" value="CAL1140200.1"/>
    <property type="molecule type" value="Genomic_DNA"/>
</dbReference>
<sequence length="3071" mass="348530">MDEPDFCCEFGAREAAQKLALEMNLAGHHRLPQSRSSQINLKNGKGLNLHVGFADVTELRMIRPWQDEEFARSCEPELVQADARIASIHNDIAQNQSSSAGNSVADPRVEVLWNILQDEGATELLEEGPVIYLSMKNGLKSSSLSGVIYLTDKLLMNYILSSPILTTALFDELPTPRTLEMAHIVHVWTDYPTILRRAEAYEACQEAERQELRPCVLRAGRYVFPRHRHIRAHDGLGFVVNVPMLIDEEAWDAYVRPYMDQWNDLDNAGQRPPHTADDDQVALMARRPRLIVTSSSTSTSSSETAVSQDLMSRSRSREPSSGSSTWHRTVIFDLDGSVVSCLLPSALEEERKRRIATALNIMPADITEIHAVVDRPDDLVATQLQCLLIQRRSDYRPTDFLRLVLLDLEITGPNEVLPGIFRRLAKWLPHVTTTTSLMRILRLEDLWHQHEDNTHVWINNVRIDVHQTQPHTIEDGDYLKIYIGSDDNMFQCGETGDEITLIQSPGVIQHKVGEQQISNVARLDVCEAREGRRVRPRRAETPPDENEAEVQRLHEIWNRPLLQTRGMMNEPVMIFETWFISALDFPRCSTARNAALPENVRSWEYALRQVWRDRQHPHWPLRIIQITPTPAGAAHGGHLLVLQHEHPAEAGILISTFGKPTIERFAQLVPCDLPFERFLWFADQEDYCHRAQVTCSVYHDRQQLLPPMPWRAENGQHLEIHVKRRANAELHLGPQNEAASVAMDNPTCSLDDFVFNPNAPSFAPGTTAIEAMPEVIQDLHEEWLRVAYSWQGEEPSAEVTTWYVDQADRPQRVCWHPRNILLDSQFSRWEQQIRQLWQDRIIPDAPLDFVLVSPMPPQHGRLVAAHVILVQRPQPELVTSLITVYDVTQPVRGPAAQLALTTTEHVFLEHLIHSLGLTQRCLLANADRLCQAWYGRQPLILGQPLQGRDGYGILMQLSTRPQVATRDHTAFLQIRASVSRDAGEDQDLTGLTWGVKLQSGHQDIKDFYYETERFFYMFCNEDTSDVHGCILHSQTTHLSQIDMMSMLDSLGYPRAVILEEAHLECGLLRVLFCNNMPLQTAPEKPLRARTAWPERHIEVWNEMPLFPKQRPLPQALMADDHQQQVWTGFDCQDLAELLGAAKTFLQTDFSGIDLPDFVRDAVVKPRSQQHYDRWLVYTDGSSQTSMRRVTPQQADEEGLPDTWSMLVLGEKFTTDGASIVEPLGWCAHPVRYDEHGACYTGAQRIGAEVAERDALVWAGLWRIAQDSVTPTVFCCDSLTSGKQAFGLISAGTADLSYRLLRGLFQALEHGLPAGHLQLHHVRSHAGDPYNEFVDATAKIEARRSFHHCRPALDMQKWNCIIPHLWLVFAQNSGLPNWYDGTLATARPALPAAHNPTLPDETTTGITLQTACSLSIATANVLSLSRGPEGYGGKLHYLFVQMKHFGLNVLGVQEGRAEELTTTSCDILRLTSGHHNKNGGVELWVNLGQPVAHRSDGSAIHFSKDQFQVVHRDPRRLLVKADNQCLSCWFFVGHAPHTGRHRDERAEWWQQTHDILTEFTDDAPCFWILDANAAPGEADNKAVYQRGLCTSANTDLFRGALKKFDMCLPSTTCIHQGTRETWTSIDGNKLCCIDYIAIPLTWLSSCVWSQVLEDFDLATARDDHRVVGLELRWDALVTLPCSRKAFAPIDWTSSSQREQARGKLAQIVVPPWNTDIKTHEITVRQQFHHAIQRTGKDGKSRPKKAYIDHEAWSLRSQLLKCRKTLKQLRRNIAREALFKVFRAWSGTMKLSQVEEAFNYGSSLRAAQVRSMAAFCHFRFSLRSHLQSAKHRLMLQRMEHINEHTAAHSILHLLREFTGPTNPRKAKKRTLPLIHDQQGHPCRSPEEATQLWIQFFSDMEGGQRQSHAALREDWCQHLHDMPSEPFQVQAQELPTLVDLELAFRRVSCGKATGPDRIPGETCHYAPTTCAKATFAALWKLLLFGHEALMHKGGLLVQAYKGKGVTKQCASYRSLLISSHIGKALHRTLRTHQAGVFESFLQAQQLGGRRAMPVTYGVHLTRAYMRQAKAAGQSTAIILLDLKEAFYRILRPLCMDGPLTDEMLARLMHTLKMPAEALHELHQLLGAPSALSDAGLSIMEQRSLRAVHLQTHFWMLNQKDVVQTHHGTRPGDPFADFVFSYVWAKVLHRLQHFMRQHDLISSFPKHDRLLLFEDVESQAQEEFIGPTWMDDLAVCLAGPSAEGIVQKAGVVAGRLLELCLEHGMTPNLSKNKTEVLLSLRGSNSRRQKTIHFGPHATGVLPVITEYGMKQIPLTTSYVHLGGLLHHACDQRDEIKRRLGIAFSTLNHHRRLIFRNWKIPLQKRCQLLESLILSKLLYGAETWVVTEEATVAHFHAAVVRLYRRLLPTPFDQHLADDEVLTQLHMPSPIELLRRARLRYVATLHHCGERKEWGLLAADRAWKSLIEDDLIWMWMQIRHSSHMPDPRQNWPRWREVICFHRSYWRRLTRRATEHAILQREKMWRTHAFYIQLAGHLRTTFDYAPHQQPVHLKHGVFGCLLCRKRCRNKAGEAAHMFRVHKQVARRRLLVDDRVCPACLKNFHSMGKLTAHLYYAKQCRRTLHSRNYACDIVPGKGSYEDREKLQAHDRLLPPIQAEGPRQPSLRAREETEVDSELHMYFMETFLDVTDVETAIQLIINEVAQRPISWTTWTATLQFFMDTIDEEDAQLWNSSHHEVIERLETLLDPQQWSLDAPLPVNPETLDELEQECKDFAVTAWPTQAEIPREFSRHRVLLHMFSGRRRPGDLQFFLDGMEAPPHYTLHVVSMDIVVSAIWGDAMAPGTRSYWQKAALDGFVVALMAGPPCETWSKARGQAINAMPNRRLPRILRTADQLWGLPSLALKELEQVLTGNQLLSFTLLMAVIMVQVAGIGAIEHPAEPDDAEAASIFPAVLALLNAPGVQRHRLAQGLFGAPSAKATELMAINMPSLVTNLRSWMLRKELPRGASIGLTSDGQRRTGVLKEYPPAMCGALASSFRHELDQVQTKAGGDPTAQDLALWASLEVTSYSAHIGADYAG</sequence>
<feature type="domain" description="Endonuclease/exonuclease/phosphatase" evidence="2">
    <location>
        <begin position="1416"/>
        <end position="1642"/>
    </location>
</feature>
<proteinExistence type="predicted"/>
<dbReference type="EMBL" id="CAMXCT010001112">
    <property type="protein sequence ID" value="CAI3986825.1"/>
    <property type="molecule type" value="Genomic_DNA"/>
</dbReference>
<name>A0A9P1FU14_9DINO</name>
<gene>
    <name evidence="3" type="ORF">C1SCF055_LOCUS14144</name>
</gene>
<feature type="region of interest" description="Disordered" evidence="1">
    <location>
        <begin position="293"/>
        <end position="324"/>
    </location>
</feature>
<dbReference type="GO" id="GO:0003676">
    <property type="term" value="F:nucleic acid binding"/>
    <property type="evidence" value="ECO:0007669"/>
    <property type="project" value="InterPro"/>
</dbReference>
<evidence type="ECO:0000256" key="1">
    <source>
        <dbReference type="SAM" id="MobiDB-lite"/>
    </source>
</evidence>
<protein>
    <submittedName>
        <fullName evidence="5">RNase H type-1 domain-containing protein</fullName>
    </submittedName>
</protein>
<dbReference type="InterPro" id="IPR005135">
    <property type="entry name" value="Endo/exonuclease/phosphatase"/>
</dbReference>
<dbReference type="SUPFAM" id="SSF56219">
    <property type="entry name" value="DNase I-like"/>
    <property type="match status" value="1"/>
</dbReference>
<dbReference type="PANTHER" id="PTHR47027">
    <property type="entry name" value="REVERSE TRANSCRIPTASE DOMAIN-CONTAINING PROTEIN"/>
    <property type="match status" value="1"/>
</dbReference>
<organism evidence="3">
    <name type="scientific">Cladocopium goreaui</name>
    <dbReference type="NCBI Taxonomy" id="2562237"/>
    <lineage>
        <taxon>Eukaryota</taxon>
        <taxon>Sar</taxon>
        <taxon>Alveolata</taxon>
        <taxon>Dinophyceae</taxon>
        <taxon>Suessiales</taxon>
        <taxon>Symbiodiniaceae</taxon>
        <taxon>Cladocopium</taxon>
    </lineage>
</organism>
<dbReference type="OrthoDB" id="415871at2759"/>
<dbReference type="EMBL" id="CAMXCT030001112">
    <property type="protein sequence ID" value="CAL4774137.1"/>
    <property type="molecule type" value="Genomic_DNA"/>
</dbReference>
<evidence type="ECO:0000313" key="5">
    <source>
        <dbReference type="EMBL" id="CAL4774137.1"/>
    </source>
</evidence>
<dbReference type="PANTHER" id="PTHR47027:SF20">
    <property type="entry name" value="REVERSE TRANSCRIPTASE-LIKE PROTEIN WITH RNA-DIRECTED DNA POLYMERASE DOMAIN"/>
    <property type="match status" value="1"/>
</dbReference>
<comment type="caution">
    <text evidence="3">The sequence shown here is derived from an EMBL/GenBank/DDBJ whole genome shotgun (WGS) entry which is preliminary data.</text>
</comment>
<reference evidence="3" key="1">
    <citation type="submission" date="2022-10" db="EMBL/GenBank/DDBJ databases">
        <authorList>
            <person name="Chen Y."/>
            <person name="Dougan E. K."/>
            <person name="Chan C."/>
            <person name="Rhodes N."/>
            <person name="Thang M."/>
        </authorList>
    </citation>
    <scope>NUCLEOTIDE SEQUENCE</scope>
</reference>
<dbReference type="InterPro" id="IPR036397">
    <property type="entry name" value="RNaseH_sf"/>
</dbReference>
<dbReference type="GO" id="GO:0003824">
    <property type="term" value="F:catalytic activity"/>
    <property type="evidence" value="ECO:0007669"/>
    <property type="project" value="InterPro"/>
</dbReference>
<dbReference type="InterPro" id="IPR036691">
    <property type="entry name" value="Endo/exonu/phosph_ase_sf"/>
</dbReference>
<evidence type="ECO:0000313" key="4">
    <source>
        <dbReference type="EMBL" id="CAL1140200.1"/>
    </source>
</evidence>
<evidence type="ECO:0000313" key="3">
    <source>
        <dbReference type="EMBL" id="CAI3986825.1"/>
    </source>
</evidence>
<keyword evidence="6" id="KW-1185">Reference proteome</keyword>
<dbReference type="Pfam" id="PF03372">
    <property type="entry name" value="Exo_endo_phos"/>
    <property type="match status" value="1"/>
</dbReference>
<evidence type="ECO:0000313" key="6">
    <source>
        <dbReference type="Proteomes" id="UP001152797"/>
    </source>
</evidence>
<reference evidence="4" key="2">
    <citation type="submission" date="2024-04" db="EMBL/GenBank/DDBJ databases">
        <authorList>
            <person name="Chen Y."/>
            <person name="Shah S."/>
            <person name="Dougan E. K."/>
            <person name="Thang M."/>
            <person name="Chan C."/>
        </authorList>
    </citation>
    <scope>NUCLEOTIDE SEQUENCE [LARGE SCALE GENOMIC DNA]</scope>
</reference>